<dbReference type="InterPro" id="IPR007157">
    <property type="entry name" value="PspA_VIPP1"/>
</dbReference>
<evidence type="ECO:0000256" key="2">
    <source>
        <dbReference type="SAM" id="Coils"/>
    </source>
</evidence>
<dbReference type="PANTHER" id="PTHR31088">
    <property type="entry name" value="MEMBRANE-ASSOCIATED PROTEIN VIPP1, CHLOROPLASTIC"/>
    <property type="match status" value="1"/>
</dbReference>
<evidence type="ECO:0000256" key="1">
    <source>
        <dbReference type="ARBA" id="ARBA00043985"/>
    </source>
</evidence>
<evidence type="ECO:0000313" key="3">
    <source>
        <dbReference type="EMBL" id="XDI38192.1"/>
    </source>
</evidence>
<protein>
    <submittedName>
        <fullName evidence="3">PspA/IM30 family protein</fullName>
    </submittedName>
</protein>
<dbReference type="EMBL" id="CP162551">
    <property type="protein sequence ID" value="XDI38192.1"/>
    <property type="molecule type" value="Genomic_DNA"/>
</dbReference>
<name>A0AB39BWE7_9BACI</name>
<organism evidence="3">
    <name type="scientific">Alkalihalophilus sp. As8PL</name>
    <dbReference type="NCBI Taxonomy" id="3237103"/>
    <lineage>
        <taxon>Bacteria</taxon>
        <taxon>Bacillati</taxon>
        <taxon>Bacillota</taxon>
        <taxon>Bacilli</taxon>
        <taxon>Bacillales</taxon>
        <taxon>Bacillaceae</taxon>
        <taxon>Alkalihalophilus</taxon>
    </lineage>
</organism>
<feature type="coiled-coil region" evidence="2">
    <location>
        <begin position="33"/>
        <end position="60"/>
    </location>
</feature>
<accession>A0AB39BWE7</accession>
<feature type="coiled-coil region" evidence="2">
    <location>
        <begin position="108"/>
        <end position="181"/>
    </location>
</feature>
<sequence length="216" mass="25973">MSALKRMERFIKASIHEGLDRIENPEMMIKQHLREVKASIKKAEQNIQKQRYVRETLDRDKQMTERLITRREQQAVEALKAAEELLAKKILVDKKHLVQQLLRYDQFKEKSTEVKHHYEVELEKLKDQHKQLREKKIELSLRLQGTKTSEHMKASKPRSYTLDLEEEFEHLDDQVMRSEEKAYKYTSQTSKKLHEEHEIEVEAELRLLKEKLDKQS</sequence>
<dbReference type="RefSeq" id="WP_368505508.1">
    <property type="nucleotide sequence ID" value="NZ_CP162551.1"/>
</dbReference>
<keyword evidence="2" id="KW-0175">Coiled coil</keyword>
<dbReference type="Pfam" id="PF04012">
    <property type="entry name" value="PspA_IM30"/>
    <property type="match status" value="1"/>
</dbReference>
<gene>
    <name evidence="3" type="ORF">AB3N04_07690</name>
</gene>
<dbReference type="PANTHER" id="PTHR31088:SF6">
    <property type="entry name" value="PHAGE SHOCK PROTEIN A"/>
    <property type="match status" value="1"/>
</dbReference>
<proteinExistence type="inferred from homology"/>
<comment type="similarity">
    <text evidence="1">Belongs to the PspA/Vipp/IM30 family.</text>
</comment>
<dbReference type="AlphaFoldDB" id="A0AB39BWE7"/>
<reference evidence="3" key="1">
    <citation type="submission" date="2024-07" db="EMBL/GenBank/DDBJ databases">
        <title>Identification and characteristics of an arsenic-resistant bacterial isolate, which belongs to a novel species.</title>
        <authorList>
            <person name="Juszczyk A."/>
            <person name="Kowalczyk A."/>
            <person name="Was K."/>
            <person name="Kosowicz W."/>
            <person name="Budzyn A."/>
            <person name="Latowski D."/>
        </authorList>
    </citation>
    <scope>NUCLEOTIDE SEQUENCE</scope>
    <source>
        <strain evidence="3">As8PL</strain>
    </source>
</reference>